<accession>A0ACC0VRT6</accession>
<sequence>MTAGQDSIHCVFEIPGGFVHPNSLVEVVASHVAEEEASSGGGAFLHPSYYPCSATTSGDDVPSQFAKVTALTTSCFFQHQLLWKFEN</sequence>
<reference evidence="1 2" key="1">
    <citation type="journal article" date="2022" name="bioRxiv">
        <title>The genome of the oomycete Peronosclerospora sorghi, a cosmopolitan pathogen of maize and sorghum, is inflated with dispersed pseudogenes.</title>
        <authorList>
            <person name="Fletcher K."/>
            <person name="Martin F."/>
            <person name="Isakeit T."/>
            <person name="Cavanaugh K."/>
            <person name="Magill C."/>
            <person name="Michelmore R."/>
        </authorList>
    </citation>
    <scope>NUCLEOTIDE SEQUENCE [LARGE SCALE GENOMIC DNA]</scope>
    <source>
        <strain evidence="1">P6</strain>
    </source>
</reference>
<dbReference type="EMBL" id="CM047586">
    <property type="protein sequence ID" value="KAI9909194.1"/>
    <property type="molecule type" value="Genomic_DNA"/>
</dbReference>
<dbReference type="Proteomes" id="UP001163321">
    <property type="component" value="Chromosome 7"/>
</dbReference>
<evidence type="ECO:0000313" key="2">
    <source>
        <dbReference type="Proteomes" id="UP001163321"/>
    </source>
</evidence>
<name>A0ACC0VRT6_9STRA</name>
<keyword evidence="2" id="KW-1185">Reference proteome</keyword>
<comment type="caution">
    <text evidence="1">The sequence shown here is derived from an EMBL/GenBank/DDBJ whole genome shotgun (WGS) entry which is preliminary data.</text>
</comment>
<protein>
    <submittedName>
        <fullName evidence="1">Uncharacterized protein</fullName>
    </submittedName>
</protein>
<proteinExistence type="predicted"/>
<gene>
    <name evidence="1" type="ORF">PsorP6_014614</name>
</gene>
<evidence type="ECO:0000313" key="1">
    <source>
        <dbReference type="EMBL" id="KAI9909194.1"/>
    </source>
</evidence>
<organism evidence="1 2">
    <name type="scientific">Peronosclerospora sorghi</name>
    <dbReference type="NCBI Taxonomy" id="230839"/>
    <lineage>
        <taxon>Eukaryota</taxon>
        <taxon>Sar</taxon>
        <taxon>Stramenopiles</taxon>
        <taxon>Oomycota</taxon>
        <taxon>Peronosporomycetes</taxon>
        <taxon>Peronosporales</taxon>
        <taxon>Peronosporaceae</taxon>
        <taxon>Peronosclerospora</taxon>
    </lineage>
</organism>